<keyword evidence="10" id="KW-0325">Glycoprotein</keyword>
<keyword evidence="11" id="KW-0807">Transducer</keyword>
<dbReference type="InterPro" id="IPR017979">
    <property type="entry name" value="GPCR_3_CS"/>
</dbReference>
<feature type="transmembrane region" description="Helical" evidence="12">
    <location>
        <begin position="583"/>
        <end position="609"/>
    </location>
</feature>
<evidence type="ECO:0000256" key="8">
    <source>
        <dbReference type="ARBA" id="ARBA00023136"/>
    </source>
</evidence>
<evidence type="ECO:0000256" key="5">
    <source>
        <dbReference type="ARBA" id="ARBA00022729"/>
    </source>
</evidence>
<evidence type="ECO:0000313" key="16">
    <source>
        <dbReference type="Proteomes" id="UP000694620"/>
    </source>
</evidence>
<evidence type="ECO:0000256" key="3">
    <source>
        <dbReference type="ARBA" id="ARBA00022475"/>
    </source>
</evidence>
<feature type="transmembrane region" description="Helical" evidence="12">
    <location>
        <begin position="621"/>
        <end position="641"/>
    </location>
</feature>
<keyword evidence="6 12" id="KW-1133">Transmembrane helix</keyword>
<keyword evidence="4 12" id="KW-0812">Transmembrane</keyword>
<feature type="transmembrane region" description="Helical" evidence="12">
    <location>
        <begin position="803"/>
        <end position="825"/>
    </location>
</feature>
<proteinExistence type="inferred from homology"/>
<comment type="subcellular location">
    <subcellularLocation>
        <location evidence="1">Cell membrane</location>
        <topology evidence="1">Multi-pass membrane protein</topology>
    </subcellularLocation>
</comment>
<keyword evidence="7" id="KW-0297">G-protein coupled receptor</keyword>
<dbReference type="Pfam" id="PF00003">
    <property type="entry name" value="7tm_3"/>
    <property type="match status" value="1"/>
</dbReference>
<evidence type="ECO:0000256" key="4">
    <source>
        <dbReference type="ARBA" id="ARBA00022692"/>
    </source>
</evidence>
<name>A0A8C4SEK7_ERPCA</name>
<feature type="transmembrane region" description="Helical" evidence="12">
    <location>
        <begin position="777"/>
        <end position="797"/>
    </location>
</feature>
<dbReference type="InterPro" id="IPR004073">
    <property type="entry name" value="GPCR_3_vmron_rcpt_2"/>
</dbReference>
<dbReference type="Gene3D" id="3.40.50.2300">
    <property type="match status" value="2"/>
</dbReference>
<keyword evidence="16" id="KW-1185">Reference proteome</keyword>
<evidence type="ECO:0000256" key="13">
    <source>
        <dbReference type="SAM" id="SignalP"/>
    </source>
</evidence>
<reference evidence="15" key="3">
    <citation type="submission" date="2025-09" db="UniProtKB">
        <authorList>
            <consortium name="Ensembl"/>
        </authorList>
    </citation>
    <scope>IDENTIFICATION</scope>
</reference>
<feature type="transmembrane region" description="Helical" evidence="12">
    <location>
        <begin position="697"/>
        <end position="715"/>
    </location>
</feature>
<evidence type="ECO:0000256" key="7">
    <source>
        <dbReference type="ARBA" id="ARBA00023040"/>
    </source>
</evidence>
<dbReference type="InterPro" id="IPR000068">
    <property type="entry name" value="GPCR_3_Ca_sens_rcpt-rel"/>
</dbReference>
<feature type="domain" description="G-protein coupled receptors family 3 profile" evidence="14">
    <location>
        <begin position="583"/>
        <end position="847"/>
    </location>
</feature>
<dbReference type="InterPro" id="IPR001828">
    <property type="entry name" value="ANF_lig-bd_rcpt"/>
</dbReference>
<reference evidence="15" key="1">
    <citation type="submission" date="2021-06" db="EMBL/GenBank/DDBJ databases">
        <authorList>
            <consortium name="Wellcome Sanger Institute Data Sharing"/>
        </authorList>
    </citation>
    <scope>NUCLEOTIDE SEQUENCE [LARGE SCALE GENOMIC DNA]</scope>
</reference>
<evidence type="ECO:0000259" key="14">
    <source>
        <dbReference type="PROSITE" id="PS50259"/>
    </source>
</evidence>
<dbReference type="GeneTree" id="ENSGT01150000286997"/>
<dbReference type="InterPro" id="IPR017978">
    <property type="entry name" value="GPCR_3_C"/>
</dbReference>
<feature type="transmembrane region" description="Helical" evidence="12">
    <location>
        <begin position="742"/>
        <end position="765"/>
    </location>
</feature>
<dbReference type="SUPFAM" id="SSF53822">
    <property type="entry name" value="Periplasmic binding protein-like I"/>
    <property type="match status" value="1"/>
</dbReference>
<dbReference type="GO" id="GO:0004930">
    <property type="term" value="F:G protein-coupled receptor activity"/>
    <property type="evidence" value="ECO:0007669"/>
    <property type="project" value="UniProtKB-KW"/>
</dbReference>
<dbReference type="PROSITE" id="PS00981">
    <property type="entry name" value="G_PROTEIN_RECEP_F3_3"/>
    <property type="match status" value="1"/>
</dbReference>
<reference evidence="15" key="2">
    <citation type="submission" date="2025-08" db="UniProtKB">
        <authorList>
            <consortium name="Ensembl"/>
        </authorList>
    </citation>
    <scope>IDENTIFICATION</scope>
</reference>
<organism evidence="15 16">
    <name type="scientific">Erpetoichthys calabaricus</name>
    <name type="common">Rope fish</name>
    <name type="synonym">Calamoichthys calabaricus</name>
    <dbReference type="NCBI Taxonomy" id="27687"/>
    <lineage>
        <taxon>Eukaryota</taxon>
        <taxon>Metazoa</taxon>
        <taxon>Chordata</taxon>
        <taxon>Craniata</taxon>
        <taxon>Vertebrata</taxon>
        <taxon>Euteleostomi</taxon>
        <taxon>Actinopterygii</taxon>
        <taxon>Polypteriformes</taxon>
        <taxon>Polypteridae</taxon>
        <taxon>Erpetoichthys</taxon>
    </lineage>
</organism>
<evidence type="ECO:0000256" key="10">
    <source>
        <dbReference type="ARBA" id="ARBA00023180"/>
    </source>
</evidence>
<dbReference type="Pfam" id="PF01094">
    <property type="entry name" value="ANF_receptor"/>
    <property type="match status" value="1"/>
</dbReference>
<keyword evidence="8 12" id="KW-0472">Membrane</keyword>
<dbReference type="Gene3D" id="2.10.50.30">
    <property type="entry name" value="GPCR, family 3, nine cysteines domain"/>
    <property type="match status" value="1"/>
</dbReference>
<dbReference type="AlphaFoldDB" id="A0A8C4SEK7"/>
<accession>A0A8C4SEK7</accession>
<feature type="signal peptide" evidence="13">
    <location>
        <begin position="1"/>
        <end position="21"/>
    </location>
</feature>
<dbReference type="InterPro" id="IPR028082">
    <property type="entry name" value="Peripla_BP_I"/>
</dbReference>
<keyword evidence="5 13" id="KW-0732">Signal</keyword>
<evidence type="ECO:0000256" key="2">
    <source>
        <dbReference type="ARBA" id="ARBA00007242"/>
    </source>
</evidence>
<dbReference type="InterPro" id="IPR000337">
    <property type="entry name" value="GPCR_3"/>
</dbReference>
<dbReference type="PRINTS" id="PR01535">
    <property type="entry name" value="VOMERONASL2R"/>
</dbReference>
<dbReference type="GO" id="GO:0005886">
    <property type="term" value="C:plasma membrane"/>
    <property type="evidence" value="ECO:0007669"/>
    <property type="project" value="UniProtKB-SubCell"/>
</dbReference>
<sequence>MVKCNFVFVSGLCLLFFFVHCNRCISTMCKLPKNSVPAMIMNGDVIIGGIFPIHRTDGFRDLSFTIEPSYQWVQSMIFAINEINKNEDLLPNLSLGYAIYDTCNSITRAVEQMFALITGSDVYVPNYQCYINSSLAAVIGESSSTISISMATILGIYQYPQISYFSSLPALSNKKEFPSFLRTIPSDTFQSKAFAYLVKHFDWKWVGTLAEDIEYGIQGVQLFREEVEKYGVCIAFAEKVPLTFSRATYQQIAETIKSSNAKVIVVFSGDSNLLPLVEEIAKQNITGITWLASEAWSTATYILKENQIKHFEGTLGFAITKSHIPGLHEFLVGLHPFNEPQDMFIKELWENIFECLWNPGVKHDRRECTGVENLAELTSTFLDTSELRITSNVYNAVYAIAHALHNLESCEEGRGPFKEGRCADIHAFEPSQLLHYLKRMQFLDKAGNIQYFDENGDTVAKYDLVNWQRGTDGSVVVKTVGRYDGSKLGVELEINMEAIYWNGGQKEPPASVCSKSCSQGTRRSAQKGQPVCCFDCVECPDGMITNGTDFAECIMCPEDFWSNARRDHCVPKDSEFLSFGESLGIILTVLALIGTLVTFSIIMIFLKYMKTPIVRANNLELSFLLLFSLLLCFLCALTFMGEPSMQMCIMRQTGFAISFVLSISCILVKTLVVLLAFKMTLPNQNAMKRFRPLHQRLIIITTTLVQIGICVGFMVSSPPSVNRNRDTVISKIILECNEGPELALFCILGYIGFLAVINFVLAFLARNLPDNFNEAKFITFSLLVFVVVWISFIPGYISTKGKYLIAVEIFAILSSSFGLLVCIFFPKCYIILLKPEMNTKNSLMGRPNKH</sequence>
<dbReference type="Proteomes" id="UP000694620">
    <property type="component" value="Chromosome 2"/>
</dbReference>
<dbReference type="InterPro" id="IPR011500">
    <property type="entry name" value="GPCR_3_9-Cys_dom"/>
</dbReference>
<comment type="similarity">
    <text evidence="2">Belongs to the G-protein coupled receptor 3 family.</text>
</comment>
<evidence type="ECO:0000256" key="11">
    <source>
        <dbReference type="ARBA" id="ARBA00023224"/>
    </source>
</evidence>
<evidence type="ECO:0000256" key="1">
    <source>
        <dbReference type="ARBA" id="ARBA00004651"/>
    </source>
</evidence>
<feature type="chain" id="PRO_5034260599" evidence="13">
    <location>
        <begin position="22"/>
        <end position="850"/>
    </location>
</feature>
<dbReference type="Pfam" id="PF07562">
    <property type="entry name" value="NCD3G"/>
    <property type="match status" value="1"/>
</dbReference>
<feature type="transmembrane region" description="Helical" evidence="12">
    <location>
        <begin position="653"/>
        <end position="677"/>
    </location>
</feature>
<dbReference type="FunFam" id="3.40.50.2300:FF:000475">
    <property type="entry name" value="Olfactory receptor C family, g2"/>
    <property type="match status" value="1"/>
</dbReference>
<evidence type="ECO:0000313" key="15">
    <source>
        <dbReference type="Ensembl" id="ENSECRP00000015648.1"/>
    </source>
</evidence>
<dbReference type="PANTHER" id="PTHR24061">
    <property type="entry name" value="CALCIUM-SENSING RECEPTOR-RELATED"/>
    <property type="match status" value="1"/>
</dbReference>
<dbReference type="PANTHER" id="PTHR24061:SF581">
    <property type="entry name" value="G-PROTEIN COUPLED RECEPTORS FAMILY 3 PROFILE DOMAIN-CONTAINING PROTEIN"/>
    <property type="match status" value="1"/>
</dbReference>
<dbReference type="FunFam" id="3.40.50.2300:FF:000016">
    <property type="entry name" value="Taste 1 receptor member 2"/>
    <property type="match status" value="1"/>
</dbReference>
<protein>
    <submittedName>
        <fullName evidence="15">Vomeronasal type-2 receptor 1-like</fullName>
    </submittedName>
</protein>
<dbReference type="PRINTS" id="PR00248">
    <property type="entry name" value="GPCRMGR"/>
</dbReference>
<dbReference type="PROSITE" id="PS50259">
    <property type="entry name" value="G_PROTEIN_RECEP_F3_4"/>
    <property type="match status" value="1"/>
</dbReference>
<dbReference type="FunFam" id="2.10.50.30:FF:000002">
    <property type="entry name" value="Vomeronasal 2 receptor, h1"/>
    <property type="match status" value="1"/>
</dbReference>
<keyword evidence="9" id="KW-0675">Receptor</keyword>
<evidence type="ECO:0000256" key="9">
    <source>
        <dbReference type="ARBA" id="ARBA00023170"/>
    </source>
</evidence>
<evidence type="ECO:0000256" key="12">
    <source>
        <dbReference type="SAM" id="Phobius"/>
    </source>
</evidence>
<keyword evidence="3" id="KW-1003">Cell membrane</keyword>
<dbReference type="InterPro" id="IPR038550">
    <property type="entry name" value="GPCR_3_9-Cys_sf"/>
</dbReference>
<dbReference type="Ensembl" id="ENSECRT00000015926.1">
    <property type="protein sequence ID" value="ENSECRP00000015648.1"/>
    <property type="gene ID" value="ENSECRG00000010428.1"/>
</dbReference>
<evidence type="ECO:0000256" key="6">
    <source>
        <dbReference type="ARBA" id="ARBA00022989"/>
    </source>
</evidence>